<sequence>MLTLDTDANWQDCHARWVSTKVFPSTQEIEKILALLRSMLQFEPKSRPPSANLLEHILYCSYLNHPKYIIQRVAAQ</sequence>
<dbReference type="HOGENOM" id="CLU_2661296_0_0_1"/>
<reference evidence="2" key="2">
    <citation type="submission" date="2015-01" db="EMBL/GenBank/DDBJ databases">
        <title>Evolutionary Origins and Diversification of the Mycorrhizal Mutualists.</title>
        <authorList>
            <consortium name="DOE Joint Genome Institute"/>
            <consortium name="Mycorrhizal Genomics Consortium"/>
            <person name="Kohler A."/>
            <person name="Kuo A."/>
            <person name="Nagy L.G."/>
            <person name="Floudas D."/>
            <person name="Copeland A."/>
            <person name="Barry K.W."/>
            <person name="Cichocki N."/>
            <person name="Veneault-Fourrey C."/>
            <person name="LaButti K."/>
            <person name="Lindquist E.A."/>
            <person name="Lipzen A."/>
            <person name="Lundell T."/>
            <person name="Morin E."/>
            <person name="Murat C."/>
            <person name="Riley R."/>
            <person name="Ohm R."/>
            <person name="Sun H."/>
            <person name="Tunlid A."/>
            <person name="Henrissat B."/>
            <person name="Grigoriev I.V."/>
            <person name="Hibbett D.S."/>
            <person name="Martin F."/>
        </authorList>
    </citation>
    <scope>NUCLEOTIDE SEQUENCE [LARGE SCALE GENOMIC DNA]</scope>
    <source>
        <strain evidence="2">F 1598</strain>
    </source>
</reference>
<dbReference type="InParanoid" id="A0A0C3FC75"/>
<dbReference type="AlphaFoldDB" id="A0A0C3FC75"/>
<evidence type="ECO:0000313" key="1">
    <source>
        <dbReference type="EMBL" id="KIM82210.1"/>
    </source>
</evidence>
<evidence type="ECO:0008006" key="3">
    <source>
        <dbReference type="Google" id="ProtNLM"/>
    </source>
</evidence>
<protein>
    <recommendedName>
        <fullName evidence="3">Protein kinase domain-containing protein</fullName>
    </recommendedName>
</protein>
<keyword evidence="2" id="KW-1185">Reference proteome</keyword>
<dbReference type="Proteomes" id="UP000054166">
    <property type="component" value="Unassembled WGS sequence"/>
</dbReference>
<proteinExistence type="predicted"/>
<feature type="non-terminal residue" evidence="1">
    <location>
        <position position="76"/>
    </location>
</feature>
<organism evidence="1 2">
    <name type="scientific">Piloderma croceum (strain F 1598)</name>
    <dbReference type="NCBI Taxonomy" id="765440"/>
    <lineage>
        <taxon>Eukaryota</taxon>
        <taxon>Fungi</taxon>
        <taxon>Dikarya</taxon>
        <taxon>Basidiomycota</taxon>
        <taxon>Agaricomycotina</taxon>
        <taxon>Agaricomycetes</taxon>
        <taxon>Agaricomycetidae</taxon>
        <taxon>Atheliales</taxon>
        <taxon>Atheliaceae</taxon>
        <taxon>Piloderma</taxon>
    </lineage>
</organism>
<name>A0A0C3FC75_PILCF</name>
<gene>
    <name evidence="1" type="ORF">PILCRDRAFT_785639</name>
</gene>
<reference evidence="1 2" key="1">
    <citation type="submission" date="2014-04" db="EMBL/GenBank/DDBJ databases">
        <authorList>
            <consortium name="DOE Joint Genome Institute"/>
            <person name="Kuo A."/>
            <person name="Tarkka M."/>
            <person name="Buscot F."/>
            <person name="Kohler A."/>
            <person name="Nagy L.G."/>
            <person name="Floudas D."/>
            <person name="Copeland A."/>
            <person name="Barry K.W."/>
            <person name="Cichocki N."/>
            <person name="Veneault-Fourrey C."/>
            <person name="LaButti K."/>
            <person name="Lindquist E.A."/>
            <person name="Lipzen A."/>
            <person name="Lundell T."/>
            <person name="Morin E."/>
            <person name="Murat C."/>
            <person name="Sun H."/>
            <person name="Tunlid A."/>
            <person name="Henrissat B."/>
            <person name="Grigoriev I.V."/>
            <person name="Hibbett D.S."/>
            <person name="Martin F."/>
            <person name="Nordberg H.P."/>
            <person name="Cantor M.N."/>
            <person name="Hua S.X."/>
        </authorList>
    </citation>
    <scope>NUCLEOTIDE SEQUENCE [LARGE SCALE GENOMIC DNA]</scope>
    <source>
        <strain evidence="1 2">F 1598</strain>
    </source>
</reference>
<evidence type="ECO:0000313" key="2">
    <source>
        <dbReference type="Proteomes" id="UP000054166"/>
    </source>
</evidence>
<accession>A0A0C3FC75</accession>
<dbReference type="EMBL" id="KN832995">
    <property type="protein sequence ID" value="KIM82210.1"/>
    <property type="molecule type" value="Genomic_DNA"/>
</dbReference>